<keyword evidence="5" id="KW-0862">Zinc</keyword>
<evidence type="ECO:0000313" key="11">
    <source>
        <dbReference type="Proteomes" id="UP001367676"/>
    </source>
</evidence>
<keyword evidence="6" id="KW-0539">Nucleus</keyword>
<comment type="caution">
    <text evidence="10">The sequence shown here is derived from an EMBL/GenBank/DDBJ whole genome shotgun (WGS) entry which is preliminary data.</text>
</comment>
<dbReference type="PANTHER" id="PTHR24394">
    <property type="entry name" value="ZINC FINGER PROTEIN"/>
    <property type="match status" value="1"/>
</dbReference>
<evidence type="ECO:0000256" key="3">
    <source>
        <dbReference type="ARBA" id="ARBA00022737"/>
    </source>
</evidence>
<dbReference type="SUPFAM" id="SSF57667">
    <property type="entry name" value="beta-beta-alpha zinc fingers"/>
    <property type="match status" value="1"/>
</dbReference>
<keyword evidence="3" id="KW-0677">Repeat</keyword>
<comment type="subcellular location">
    <subcellularLocation>
        <location evidence="1">Nucleus</location>
    </subcellularLocation>
</comment>
<dbReference type="GO" id="GO:0005634">
    <property type="term" value="C:nucleus"/>
    <property type="evidence" value="ECO:0007669"/>
    <property type="project" value="UniProtKB-SubCell"/>
</dbReference>
<name>A0AAN9Y1U3_9HEMI</name>
<evidence type="ECO:0000256" key="1">
    <source>
        <dbReference type="ARBA" id="ARBA00004123"/>
    </source>
</evidence>
<evidence type="ECO:0000313" key="10">
    <source>
        <dbReference type="EMBL" id="KAK7579913.1"/>
    </source>
</evidence>
<keyword evidence="11" id="KW-1185">Reference proteome</keyword>
<reference evidence="10 11" key="1">
    <citation type="submission" date="2024-03" db="EMBL/GenBank/DDBJ databases">
        <title>Adaptation during the transition from Ophiocordyceps entomopathogen to insect associate is accompanied by gene loss and intensified selection.</title>
        <authorList>
            <person name="Ward C.M."/>
            <person name="Onetto C.A."/>
            <person name="Borneman A.R."/>
        </authorList>
    </citation>
    <scope>NUCLEOTIDE SEQUENCE [LARGE SCALE GENOMIC DNA]</scope>
    <source>
        <strain evidence="10">AWRI1</strain>
        <tissue evidence="10">Single Adult Female</tissue>
    </source>
</reference>
<evidence type="ECO:0000256" key="8">
    <source>
        <dbReference type="SAM" id="MobiDB-lite"/>
    </source>
</evidence>
<dbReference type="Pfam" id="PF00096">
    <property type="entry name" value="zf-C2H2"/>
    <property type="match status" value="2"/>
</dbReference>
<dbReference type="Gene3D" id="3.30.160.60">
    <property type="entry name" value="Classic Zinc Finger"/>
    <property type="match status" value="2"/>
</dbReference>
<dbReference type="PROSITE" id="PS50157">
    <property type="entry name" value="ZINC_FINGER_C2H2_2"/>
    <property type="match status" value="2"/>
</dbReference>
<dbReference type="PANTHER" id="PTHR24394:SF44">
    <property type="entry name" value="ZINC FINGER PROTEIN 271-LIKE"/>
    <property type="match status" value="1"/>
</dbReference>
<evidence type="ECO:0000256" key="4">
    <source>
        <dbReference type="ARBA" id="ARBA00022771"/>
    </source>
</evidence>
<feature type="domain" description="C2H2-type" evidence="9">
    <location>
        <begin position="247"/>
        <end position="274"/>
    </location>
</feature>
<dbReference type="GO" id="GO:0008270">
    <property type="term" value="F:zinc ion binding"/>
    <property type="evidence" value="ECO:0007669"/>
    <property type="project" value="UniProtKB-KW"/>
</dbReference>
<dbReference type="Proteomes" id="UP001367676">
    <property type="component" value="Unassembled WGS sequence"/>
</dbReference>
<organism evidence="10 11">
    <name type="scientific">Parthenolecanium corni</name>
    <dbReference type="NCBI Taxonomy" id="536013"/>
    <lineage>
        <taxon>Eukaryota</taxon>
        <taxon>Metazoa</taxon>
        <taxon>Ecdysozoa</taxon>
        <taxon>Arthropoda</taxon>
        <taxon>Hexapoda</taxon>
        <taxon>Insecta</taxon>
        <taxon>Pterygota</taxon>
        <taxon>Neoptera</taxon>
        <taxon>Paraneoptera</taxon>
        <taxon>Hemiptera</taxon>
        <taxon>Sternorrhyncha</taxon>
        <taxon>Coccoidea</taxon>
        <taxon>Coccidae</taxon>
        <taxon>Parthenolecanium</taxon>
    </lineage>
</organism>
<evidence type="ECO:0000259" key="9">
    <source>
        <dbReference type="PROSITE" id="PS50157"/>
    </source>
</evidence>
<protein>
    <recommendedName>
        <fullName evidence="9">C2H2-type domain-containing protein</fullName>
    </recommendedName>
</protein>
<feature type="region of interest" description="Disordered" evidence="8">
    <location>
        <begin position="191"/>
        <end position="214"/>
    </location>
</feature>
<keyword evidence="4 7" id="KW-0863">Zinc-finger</keyword>
<dbReference type="AlphaFoldDB" id="A0AAN9Y1U3"/>
<keyword evidence="2" id="KW-0479">Metal-binding</keyword>
<dbReference type="InterPro" id="IPR036236">
    <property type="entry name" value="Znf_C2H2_sf"/>
</dbReference>
<dbReference type="FunFam" id="3.30.160.60:FF:000634">
    <property type="entry name" value="Zinc finger X-chromosomal protein"/>
    <property type="match status" value="1"/>
</dbReference>
<dbReference type="GO" id="GO:0000981">
    <property type="term" value="F:DNA-binding transcription factor activity, RNA polymerase II-specific"/>
    <property type="evidence" value="ECO:0007669"/>
    <property type="project" value="TreeGrafter"/>
</dbReference>
<evidence type="ECO:0000256" key="2">
    <source>
        <dbReference type="ARBA" id="ARBA00022723"/>
    </source>
</evidence>
<gene>
    <name evidence="10" type="ORF">V9T40_000542</name>
</gene>
<evidence type="ECO:0000256" key="6">
    <source>
        <dbReference type="ARBA" id="ARBA00023242"/>
    </source>
</evidence>
<feature type="domain" description="C2H2-type" evidence="9">
    <location>
        <begin position="219"/>
        <end position="246"/>
    </location>
</feature>
<evidence type="ECO:0000256" key="5">
    <source>
        <dbReference type="ARBA" id="ARBA00022833"/>
    </source>
</evidence>
<dbReference type="FunFam" id="3.30.160.60:FF:000100">
    <property type="entry name" value="Zinc finger 45-like"/>
    <property type="match status" value="1"/>
</dbReference>
<proteinExistence type="predicted"/>
<dbReference type="EMBL" id="JBBCAQ010000034">
    <property type="protein sequence ID" value="KAK7579913.1"/>
    <property type="molecule type" value="Genomic_DNA"/>
</dbReference>
<evidence type="ECO:0000256" key="7">
    <source>
        <dbReference type="PROSITE-ProRule" id="PRU00042"/>
    </source>
</evidence>
<sequence>MHKLEEIYWEEQSIDDIEVNLFEPECIITDNPKDEFSIFALEDRSVETSIRGICIEANNAHNFSVPSNLRDSLTIRPVTKPVVSSHNDSVYSNGSVFNTASTLSNMYLDELEMHSIFTPDKQTKPKEIFTQCHVCGKYVIVRMCPETGVYSKCRYCFNSPFSNTEDVIFENLNVLPDGIEPEVTITTMDLNVPNEEPAPPPPQASGANGGGHSKSNGSFKCEHCGKLFTRNWYLKQHIKLHSNDKPYSCEMCDKRFLNSSNLKQHMKTHSVEYRCHICNRTYHSQSVLNQHLCKN</sequence>
<dbReference type="InterPro" id="IPR013087">
    <property type="entry name" value="Znf_C2H2_type"/>
</dbReference>
<dbReference type="SMART" id="SM00355">
    <property type="entry name" value="ZnF_C2H2"/>
    <property type="match status" value="3"/>
</dbReference>
<dbReference type="PROSITE" id="PS00028">
    <property type="entry name" value="ZINC_FINGER_C2H2_1"/>
    <property type="match status" value="2"/>
</dbReference>
<accession>A0AAN9Y1U3</accession>